<protein>
    <recommendedName>
        <fullName evidence="3">Sulfatase N-terminal domain-containing protein</fullName>
    </recommendedName>
</protein>
<dbReference type="InterPro" id="IPR017850">
    <property type="entry name" value="Alkaline_phosphatase_core_sf"/>
</dbReference>
<keyword evidence="2" id="KW-1185">Reference proteome</keyword>
<dbReference type="SUPFAM" id="SSF53649">
    <property type="entry name" value="Alkaline phosphatase-like"/>
    <property type="match status" value="1"/>
</dbReference>
<dbReference type="EMBL" id="JBHTAX010000001">
    <property type="protein sequence ID" value="MFC7188722.1"/>
    <property type="molecule type" value="Genomic_DNA"/>
</dbReference>
<proteinExistence type="predicted"/>
<dbReference type="AlphaFoldDB" id="A0ABD5YIL0"/>
<evidence type="ECO:0000313" key="1">
    <source>
        <dbReference type="EMBL" id="MFC7188722.1"/>
    </source>
</evidence>
<name>A0ABD5YIL0_9EURY</name>
<evidence type="ECO:0008006" key="3">
    <source>
        <dbReference type="Google" id="ProtNLM"/>
    </source>
</evidence>
<sequence length="270" mass="30435">MFDREWDNLLILDACRYDLFEEHHEFPGTLSKVRSAGSHSREFITRNFLGTTHHDTVYITSNPFASLLDGDTFHAVINLFDDEWDEDVHTVRPESVVAATIEAHEAYPEKRIIAHFMQPHYPFLGERGSQFESGGVSGDVVGNGKNTNTAPSIWHLLDIGRSPVDSQTAREGYIENFALVQEHVQGLLGELDGKSVITSDHGNLLGERLWPTPIRKFGHPEGVRKPGLIEVPWHEIPFDQRRTTTADTPEESEAVSDSVVEQRLEHLGYV</sequence>
<dbReference type="Gene3D" id="3.40.720.10">
    <property type="entry name" value="Alkaline Phosphatase, subunit A"/>
    <property type="match status" value="1"/>
</dbReference>
<evidence type="ECO:0000313" key="2">
    <source>
        <dbReference type="Proteomes" id="UP001596417"/>
    </source>
</evidence>
<reference evidence="1 2" key="1">
    <citation type="journal article" date="2019" name="Int. J. Syst. Evol. Microbiol.">
        <title>The Global Catalogue of Microorganisms (GCM) 10K type strain sequencing project: providing services to taxonomists for standard genome sequencing and annotation.</title>
        <authorList>
            <consortium name="The Broad Institute Genomics Platform"/>
            <consortium name="The Broad Institute Genome Sequencing Center for Infectious Disease"/>
            <person name="Wu L."/>
            <person name="Ma J."/>
        </authorList>
    </citation>
    <scope>NUCLEOTIDE SEQUENCE [LARGE SCALE GENOMIC DNA]</scope>
    <source>
        <strain evidence="1 2">RDMS1</strain>
    </source>
</reference>
<dbReference type="Proteomes" id="UP001596417">
    <property type="component" value="Unassembled WGS sequence"/>
</dbReference>
<organism evidence="1 2">
    <name type="scientific">Halocatena marina</name>
    <dbReference type="NCBI Taxonomy" id="2934937"/>
    <lineage>
        <taxon>Archaea</taxon>
        <taxon>Methanobacteriati</taxon>
        <taxon>Methanobacteriota</taxon>
        <taxon>Stenosarchaea group</taxon>
        <taxon>Halobacteria</taxon>
        <taxon>Halobacteriales</taxon>
        <taxon>Natronomonadaceae</taxon>
        <taxon>Halocatena</taxon>
    </lineage>
</organism>
<gene>
    <name evidence="1" type="ORF">ACFQL7_01880</name>
</gene>
<accession>A0ABD5YIL0</accession>
<comment type="caution">
    <text evidence="1">The sequence shown here is derived from an EMBL/GenBank/DDBJ whole genome shotgun (WGS) entry which is preliminary data.</text>
</comment>